<reference evidence="9 10" key="1">
    <citation type="submission" date="2015-07" db="EMBL/GenBank/DDBJ databases">
        <title>The genome of Melipona quadrifasciata.</title>
        <authorList>
            <person name="Pan H."/>
            <person name="Kapheim K."/>
        </authorList>
    </citation>
    <scope>NUCLEOTIDE SEQUENCE [LARGE SCALE GENOMIC DNA]</scope>
    <source>
        <strain evidence="9">0111107301</strain>
        <tissue evidence="9">Whole body</tissue>
    </source>
</reference>
<feature type="domain" description="G-protein coupled receptors family 1 profile" evidence="8">
    <location>
        <begin position="39"/>
        <end position="351"/>
    </location>
</feature>
<feature type="transmembrane region" description="Helical" evidence="7">
    <location>
        <begin position="24"/>
        <end position="46"/>
    </location>
</feature>
<evidence type="ECO:0000256" key="5">
    <source>
        <dbReference type="ARBA" id="ARBA00023136"/>
    </source>
</evidence>
<dbReference type="AlphaFoldDB" id="A0A0N1ITM0"/>
<feature type="transmembrane region" description="Helical" evidence="7">
    <location>
        <begin position="262"/>
        <end position="285"/>
    </location>
</feature>
<feature type="transmembrane region" description="Helical" evidence="7">
    <location>
        <begin position="145"/>
        <end position="164"/>
    </location>
</feature>
<keyword evidence="9" id="KW-0675">Receptor</keyword>
<evidence type="ECO:0000259" key="8">
    <source>
        <dbReference type="PROSITE" id="PS50262"/>
    </source>
</evidence>
<keyword evidence="5 7" id="KW-0472">Membrane</keyword>
<dbReference type="InterPro" id="IPR017452">
    <property type="entry name" value="GPCR_Rhodpsn_7TM"/>
</dbReference>
<evidence type="ECO:0000313" key="10">
    <source>
        <dbReference type="Proteomes" id="UP000053105"/>
    </source>
</evidence>
<gene>
    <name evidence="9" type="ORF">WN51_00389</name>
</gene>
<sequence length="845" mass="95616">MDFNASSDYYVCDLSSFHSYYSQLHGWISLLVCIFGSIANVLNILVLTRREMRSPTNIILTGLAIADLLVMIDYIPYVIHLYLYRRSRRDTFTYGWTIFVLFHSNFAQVCHTISICLTLILAVWRYVAVARPQQNREWCSYRRTILAILIAYVFCPVLCIPVYITTEMREQVEILDSNGMSIKGRNESLIDGNMNSEKLFRIMPSVTFNIESVKLPLQVITKQCPCLNIYVEYTRNMTNTTLYFVRLTEMAENHAILKQLNFWVYSVVIKLFPCVILTIVSLKLLQVLLEAKRRRHKLTNIQEQHTKKRKSYQRADKERQTDRTTIMLLVVLLLFLLTELPQGILGLFSVLLGPEFFSSCYLMLGETRRARYPLSSWVISLARVSHVFGKVGAMGPRPRPKALSAWNKVQPCGQGFWRHRPAKGTKKPINFLCTCLHPGRGQPADEIIHFTIADRPLSNIAEDHQGAASRKDNCSIKARNRTFSAGRQGQAIPPSIITLQRSDLQQLIAERGRVKAALTRLRTFYDSREDAEPIPSLRLRLSQNLDLRQRYDAIHDRITAAVAGSDDVEAHERSRDEFENTYYRNGEPLINNDAQEASRNVAEKEEEVDIKDETTNAGVEITRGTHDTVTSIDAITFLQVVYTRKPENLDDSNDQLNASRSSPGIDGGSAPPTQELCVTRGLSQSSTFRDDPSVPFISRTYNGHSAGTIANTAGDLTSTSPTAPPTAHQSHYRGVADQKRNPKHKSARNQQQAHRDDRCQLSRLQIIGNTGFINAIRSSENIARKEVLHGGNEHHRNRADNIANVLRRYSKIRSVARRNYASAGIQLVAKASATIGTVPTTKFDS</sequence>
<feature type="region of interest" description="Disordered" evidence="6">
    <location>
        <begin position="585"/>
        <end position="610"/>
    </location>
</feature>
<feature type="transmembrane region" description="Helical" evidence="7">
    <location>
        <begin position="96"/>
        <end position="124"/>
    </location>
</feature>
<evidence type="ECO:0000256" key="6">
    <source>
        <dbReference type="SAM" id="MobiDB-lite"/>
    </source>
</evidence>
<dbReference type="PANTHER" id="PTHR46273:SF15">
    <property type="entry name" value="MYOSUPPRESSIN RECEPTOR 1, ISOFORM B-RELATED"/>
    <property type="match status" value="1"/>
</dbReference>
<evidence type="ECO:0000313" key="9">
    <source>
        <dbReference type="EMBL" id="KOX74782.1"/>
    </source>
</evidence>
<accession>A0A0N1ITM0</accession>
<keyword evidence="4 7" id="KW-1133">Transmembrane helix</keyword>
<evidence type="ECO:0000256" key="3">
    <source>
        <dbReference type="ARBA" id="ARBA00022692"/>
    </source>
</evidence>
<protein>
    <submittedName>
        <fullName evidence="9">FMRFamide receptor</fullName>
    </submittedName>
</protein>
<evidence type="ECO:0000256" key="2">
    <source>
        <dbReference type="ARBA" id="ARBA00010663"/>
    </source>
</evidence>
<dbReference type="OrthoDB" id="5864054at2759"/>
<dbReference type="InterPro" id="IPR019427">
    <property type="entry name" value="7TM_GPCR_serpentine_rcpt_Srw"/>
</dbReference>
<dbReference type="PRINTS" id="PR00237">
    <property type="entry name" value="GPCRRHODOPSN"/>
</dbReference>
<dbReference type="SUPFAM" id="SSF81321">
    <property type="entry name" value="Family A G protein-coupled receptor-like"/>
    <property type="match status" value="1"/>
</dbReference>
<dbReference type="InterPro" id="IPR000276">
    <property type="entry name" value="GPCR_Rhodpsn"/>
</dbReference>
<evidence type="ECO:0000256" key="4">
    <source>
        <dbReference type="ARBA" id="ARBA00022989"/>
    </source>
</evidence>
<feature type="region of interest" description="Disordered" evidence="6">
    <location>
        <begin position="648"/>
        <end position="675"/>
    </location>
</feature>
<dbReference type="Gene3D" id="1.20.1070.10">
    <property type="entry name" value="Rhodopsin 7-helix transmembrane proteins"/>
    <property type="match status" value="1"/>
</dbReference>
<proteinExistence type="inferred from homology"/>
<dbReference type="EMBL" id="KQ435781">
    <property type="protein sequence ID" value="KOX74782.1"/>
    <property type="molecule type" value="Genomic_DNA"/>
</dbReference>
<evidence type="ECO:0000256" key="7">
    <source>
        <dbReference type="SAM" id="Phobius"/>
    </source>
</evidence>
<evidence type="ECO:0000256" key="1">
    <source>
        <dbReference type="ARBA" id="ARBA00004370"/>
    </source>
</evidence>
<dbReference type="STRING" id="166423.A0A0N1ITM0"/>
<dbReference type="InterPro" id="IPR053219">
    <property type="entry name" value="GPCR_Dmsr-1"/>
</dbReference>
<name>A0A0N1ITM0_9HYME</name>
<dbReference type="GO" id="GO:0008528">
    <property type="term" value="F:G protein-coupled peptide receptor activity"/>
    <property type="evidence" value="ECO:0007669"/>
    <property type="project" value="InterPro"/>
</dbReference>
<dbReference type="Pfam" id="PF10324">
    <property type="entry name" value="7TM_GPCR_Srw"/>
    <property type="match status" value="2"/>
</dbReference>
<keyword evidence="10" id="KW-1185">Reference proteome</keyword>
<feature type="transmembrane region" description="Helical" evidence="7">
    <location>
        <begin position="58"/>
        <end position="84"/>
    </location>
</feature>
<feature type="region of interest" description="Disordered" evidence="6">
    <location>
        <begin position="708"/>
        <end position="758"/>
    </location>
</feature>
<dbReference type="GO" id="GO:0005886">
    <property type="term" value="C:plasma membrane"/>
    <property type="evidence" value="ECO:0007669"/>
    <property type="project" value="TreeGrafter"/>
</dbReference>
<comment type="similarity">
    <text evidence="2">Belongs to the G-protein coupled receptor 1 family.</text>
</comment>
<comment type="subcellular location">
    <subcellularLocation>
        <location evidence="1">Membrane</location>
    </subcellularLocation>
</comment>
<dbReference type="PANTHER" id="PTHR46273">
    <property type="entry name" value="MYOSUPPRESSIN RECEPTOR 1, ISOFORM B-RELATED"/>
    <property type="match status" value="1"/>
</dbReference>
<feature type="compositionally biased region" description="Low complexity" evidence="6">
    <location>
        <begin position="717"/>
        <end position="727"/>
    </location>
</feature>
<keyword evidence="3 7" id="KW-0812">Transmembrane</keyword>
<organism evidence="9 10">
    <name type="scientific">Melipona quadrifasciata</name>
    <dbReference type="NCBI Taxonomy" id="166423"/>
    <lineage>
        <taxon>Eukaryota</taxon>
        <taxon>Metazoa</taxon>
        <taxon>Ecdysozoa</taxon>
        <taxon>Arthropoda</taxon>
        <taxon>Hexapoda</taxon>
        <taxon>Insecta</taxon>
        <taxon>Pterygota</taxon>
        <taxon>Neoptera</taxon>
        <taxon>Endopterygota</taxon>
        <taxon>Hymenoptera</taxon>
        <taxon>Apocrita</taxon>
        <taxon>Aculeata</taxon>
        <taxon>Apoidea</taxon>
        <taxon>Anthophila</taxon>
        <taxon>Apidae</taxon>
        <taxon>Melipona</taxon>
    </lineage>
</organism>
<feature type="transmembrane region" description="Helical" evidence="7">
    <location>
        <begin position="321"/>
        <end position="338"/>
    </location>
</feature>
<dbReference type="CDD" id="cd14978">
    <property type="entry name" value="7tmA_FMRFamide_R-like"/>
    <property type="match status" value="1"/>
</dbReference>
<dbReference type="PROSITE" id="PS50262">
    <property type="entry name" value="G_PROTEIN_RECEP_F1_2"/>
    <property type="match status" value="1"/>
</dbReference>
<dbReference type="Proteomes" id="UP000053105">
    <property type="component" value="Unassembled WGS sequence"/>
</dbReference>